<reference evidence="9" key="1">
    <citation type="journal article" date="2019" name="Int. J. Syst. Evol. Microbiol.">
        <title>The Global Catalogue of Microorganisms (GCM) 10K type strain sequencing project: providing services to taxonomists for standard genome sequencing and annotation.</title>
        <authorList>
            <consortium name="The Broad Institute Genomics Platform"/>
            <consortium name="The Broad Institute Genome Sequencing Center for Infectious Disease"/>
            <person name="Wu L."/>
            <person name="Ma J."/>
        </authorList>
    </citation>
    <scope>NUCLEOTIDE SEQUENCE [LARGE SCALE GENOMIC DNA]</scope>
    <source>
        <strain evidence="9">CGMCC 4.1469</strain>
    </source>
</reference>
<dbReference type="InterPro" id="IPR011335">
    <property type="entry name" value="Restrct_endonuc-II-like"/>
</dbReference>
<dbReference type="CDD" id="cd00221">
    <property type="entry name" value="Vsr"/>
    <property type="match status" value="1"/>
</dbReference>
<comment type="caution">
    <text evidence="8">The sequence shown here is derived from an EMBL/GenBank/DDBJ whole genome shotgun (WGS) entry which is preliminary data.</text>
</comment>
<evidence type="ECO:0000256" key="3">
    <source>
        <dbReference type="ARBA" id="ARBA00022763"/>
    </source>
</evidence>
<keyword evidence="5" id="KW-0234">DNA repair</keyword>
<organism evidence="8 9">
    <name type="scientific">Prosthecobacter fluviatilis</name>
    <dbReference type="NCBI Taxonomy" id="445931"/>
    <lineage>
        <taxon>Bacteria</taxon>
        <taxon>Pseudomonadati</taxon>
        <taxon>Verrucomicrobiota</taxon>
        <taxon>Verrucomicrobiia</taxon>
        <taxon>Verrucomicrobiales</taxon>
        <taxon>Verrucomicrobiaceae</taxon>
        <taxon>Prosthecobacter</taxon>
    </lineage>
</organism>
<keyword evidence="9" id="KW-1185">Reference proteome</keyword>
<dbReference type="InterPro" id="IPR004603">
    <property type="entry name" value="DNA_mismatch_endonuc_vsr"/>
</dbReference>
<proteinExistence type="inferred from homology"/>
<evidence type="ECO:0000313" key="8">
    <source>
        <dbReference type="EMBL" id="MFC5454707.1"/>
    </source>
</evidence>
<name>A0ABW0KP01_9BACT</name>
<evidence type="ECO:0000256" key="1">
    <source>
        <dbReference type="ARBA" id="ARBA00022722"/>
    </source>
</evidence>
<evidence type="ECO:0000313" key="9">
    <source>
        <dbReference type="Proteomes" id="UP001596052"/>
    </source>
</evidence>
<dbReference type="Gene3D" id="3.40.960.10">
    <property type="entry name" value="VSR Endonuclease"/>
    <property type="match status" value="1"/>
</dbReference>
<protein>
    <submittedName>
        <fullName evidence="8">Very short patch repair endonuclease</fullName>
    </submittedName>
</protein>
<gene>
    <name evidence="8" type="ORF">ACFQDI_07585</name>
</gene>
<keyword evidence="4" id="KW-0378">Hydrolase</keyword>
<keyword evidence="2 8" id="KW-0255">Endonuclease</keyword>
<feature type="region of interest" description="Disordered" evidence="7">
    <location>
        <begin position="44"/>
        <end position="71"/>
    </location>
</feature>
<evidence type="ECO:0000256" key="7">
    <source>
        <dbReference type="SAM" id="MobiDB-lite"/>
    </source>
</evidence>
<evidence type="ECO:0000256" key="2">
    <source>
        <dbReference type="ARBA" id="ARBA00022759"/>
    </source>
</evidence>
<evidence type="ECO:0000256" key="4">
    <source>
        <dbReference type="ARBA" id="ARBA00022801"/>
    </source>
</evidence>
<comment type="similarity">
    <text evidence="6">Belongs to the Vsr family.</text>
</comment>
<evidence type="ECO:0000256" key="6">
    <source>
        <dbReference type="ARBA" id="ARBA00029466"/>
    </source>
</evidence>
<dbReference type="GO" id="GO:0004519">
    <property type="term" value="F:endonuclease activity"/>
    <property type="evidence" value="ECO:0007669"/>
    <property type="project" value="UniProtKB-KW"/>
</dbReference>
<keyword evidence="1" id="KW-0540">Nuclease</keyword>
<dbReference type="RefSeq" id="WP_377165058.1">
    <property type="nucleotide sequence ID" value="NZ_JBHSMQ010000002.1"/>
</dbReference>
<evidence type="ECO:0000256" key="5">
    <source>
        <dbReference type="ARBA" id="ARBA00023204"/>
    </source>
</evidence>
<dbReference type="EMBL" id="JBHSMQ010000002">
    <property type="protein sequence ID" value="MFC5454707.1"/>
    <property type="molecule type" value="Genomic_DNA"/>
</dbReference>
<dbReference type="Proteomes" id="UP001596052">
    <property type="component" value="Unassembled WGS sequence"/>
</dbReference>
<accession>A0ABW0KP01</accession>
<sequence length="181" mass="20599">MTDVFTPAKRSEVMSRIRSTGNAATELRLASLLRAEKITGWRRHLSLTLPPSPPRSTRPAKTSQPLTPPAKAAAKAAAKAKTGTAASARRPRVRPDFVFRAQRVAVFVDGCFWHGCPRHGTRPRQNRKFWDEKIARNRARDRHVTRRLRQLGWTVLRLWECALTRQRQAHTLARVKRALGK</sequence>
<dbReference type="Pfam" id="PF03852">
    <property type="entry name" value="Vsr"/>
    <property type="match status" value="1"/>
</dbReference>
<dbReference type="SUPFAM" id="SSF52980">
    <property type="entry name" value="Restriction endonuclease-like"/>
    <property type="match status" value="1"/>
</dbReference>
<keyword evidence="3" id="KW-0227">DNA damage</keyword>